<organism evidence="2 3">
    <name type="scientific">Emydomyces testavorans</name>
    <dbReference type="NCBI Taxonomy" id="2070801"/>
    <lineage>
        <taxon>Eukaryota</taxon>
        <taxon>Fungi</taxon>
        <taxon>Dikarya</taxon>
        <taxon>Ascomycota</taxon>
        <taxon>Pezizomycotina</taxon>
        <taxon>Eurotiomycetes</taxon>
        <taxon>Eurotiomycetidae</taxon>
        <taxon>Onygenales</taxon>
        <taxon>Nannizziopsiaceae</taxon>
        <taxon>Emydomyces</taxon>
    </lineage>
</organism>
<feature type="compositionally biased region" description="Polar residues" evidence="1">
    <location>
        <begin position="267"/>
        <end position="276"/>
    </location>
</feature>
<gene>
    <name evidence="2" type="ORF">PRK78_004351</name>
</gene>
<evidence type="ECO:0000256" key="1">
    <source>
        <dbReference type="SAM" id="MobiDB-lite"/>
    </source>
</evidence>
<feature type="compositionally biased region" description="Polar residues" evidence="1">
    <location>
        <begin position="8"/>
        <end position="18"/>
    </location>
</feature>
<dbReference type="AlphaFoldDB" id="A0AAF0DIN4"/>
<feature type="region of interest" description="Disordered" evidence="1">
    <location>
        <begin position="1"/>
        <end position="37"/>
    </location>
</feature>
<reference evidence="2" key="1">
    <citation type="submission" date="2023-03" db="EMBL/GenBank/DDBJ databases">
        <title>Emydomyces testavorans Genome Sequence.</title>
        <authorList>
            <person name="Hoyer L."/>
        </authorList>
    </citation>
    <scope>NUCLEOTIDE SEQUENCE</scope>
    <source>
        <strain evidence="2">16-2883</strain>
    </source>
</reference>
<sequence length="461" mass="50597">MGDADSVDQWNQSTTGQYSDFEWDGTSFNDPMSNSRLQPSRVMGHLGENPGVISNWPQPSDHLDYEYAAPVPPTLSIEVSEKMFRSTARLVGLCAFDQAQQKTRECWPSGSQRLGNESCVSDFTPSLSSVEQSFDADRYQFEMGQGCLEAVTSLDDIESLQQNLMHVTGAHQSESLAPPKLIQDVSQGSSNLWGLNLSTTEFCTPSSTHHTPEFEVPNSRPKEHERTQVISITARESFFDPLSAATENINQDIQSLGLNSPCSLGFSRTSDTSDIQQDPDLSASNLESPNMPIHPLHGLPNNESRLKFGSASSSLSNDSVRQTDQRVPQVPRGWVIEETNGLKPSPHSGIRESFIDPAQQRASIIRPCISETNGKQTDGNNTRKAPRPRNTFQIVREDGGGGPTSGLPQATPTCRARRQGPLSADGRRNAALRRKDRSVCIWCRLSKKKSKPSPLLSSSLA</sequence>
<feature type="compositionally biased region" description="Polar residues" evidence="1">
    <location>
        <begin position="310"/>
        <end position="326"/>
    </location>
</feature>
<feature type="region of interest" description="Disordered" evidence="1">
    <location>
        <begin position="267"/>
        <end position="328"/>
    </location>
</feature>
<evidence type="ECO:0000313" key="3">
    <source>
        <dbReference type="Proteomes" id="UP001219355"/>
    </source>
</evidence>
<feature type="region of interest" description="Disordered" evidence="1">
    <location>
        <begin position="371"/>
        <end position="431"/>
    </location>
</feature>
<proteinExistence type="predicted"/>
<dbReference type="Proteomes" id="UP001219355">
    <property type="component" value="Chromosome 2"/>
</dbReference>
<feature type="compositionally biased region" description="Polar residues" evidence="1">
    <location>
        <begin position="371"/>
        <end position="383"/>
    </location>
</feature>
<evidence type="ECO:0000313" key="2">
    <source>
        <dbReference type="EMBL" id="WEW58883.1"/>
    </source>
</evidence>
<protein>
    <submittedName>
        <fullName evidence="2">Uncharacterized protein</fullName>
    </submittedName>
</protein>
<feature type="compositionally biased region" description="Polar residues" evidence="1">
    <location>
        <begin position="26"/>
        <end position="37"/>
    </location>
</feature>
<name>A0AAF0DIN4_9EURO</name>
<dbReference type="EMBL" id="CP120628">
    <property type="protein sequence ID" value="WEW58883.1"/>
    <property type="molecule type" value="Genomic_DNA"/>
</dbReference>
<feature type="region of interest" description="Disordered" evidence="1">
    <location>
        <begin position="204"/>
        <end position="224"/>
    </location>
</feature>
<keyword evidence="3" id="KW-1185">Reference proteome</keyword>
<accession>A0AAF0DIN4</accession>